<evidence type="ECO:0000256" key="2">
    <source>
        <dbReference type="ARBA" id="ARBA00004831"/>
    </source>
</evidence>
<comment type="pathway">
    <text evidence="2 7">Purine metabolism; urate degradation; (S)-allantoin from urate: step 1/3.</text>
</comment>
<dbReference type="PROSITE" id="PS00366">
    <property type="entry name" value="URICASE"/>
    <property type="match status" value="1"/>
</dbReference>
<keyword evidence="5 7" id="KW-0560">Oxidoreductase</keyword>
<evidence type="ECO:0000256" key="5">
    <source>
        <dbReference type="ARBA" id="ARBA00023002"/>
    </source>
</evidence>
<feature type="binding site" evidence="9">
    <location>
        <position position="261"/>
    </location>
    <ligand>
        <name>O2</name>
        <dbReference type="ChEBI" id="CHEBI:15379"/>
    </ligand>
</feature>
<protein>
    <recommendedName>
        <fullName evidence="7 10">Uricase</fullName>
        <ecNumber evidence="7 10">1.7.3.3</ecNumber>
    </recommendedName>
    <alternativeName>
        <fullName evidence="7">Urate oxidase</fullName>
    </alternativeName>
</protein>
<evidence type="ECO:0000256" key="3">
    <source>
        <dbReference type="ARBA" id="ARBA00009760"/>
    </source>
</evidence>
<feature type="active site" description="Charge relay system" evidence="8">
    <location>
        <position position="11"/>
    </location>
</feature>
<dbReference type="NCBIfam" id="TIGR03383">
    <property type="entry name" value="urate_oxi"/>
    <property type="match status" value="1"/>
</dbReference>
<comment type="function">
    <text evidence="7 10">Catalyzes the oxidation of uric acid to 5-hydroxyisourate, which is further processed to form (S)-allantoin.</text>
</comment>
<comment type="similarity">
    <text evidence="3 7 10">Belongs to the uricase family.</text>
</comment>
<feature type="binding site" evidence="9">
    <location>
        <position position="235"/>
    </location>
    <ligand>
        <name>urate</name>
        <dbReference type="ChEBI" id="CHEBI:17775"/>
    </ligand>
</feature>
<feature type="binding site" evidence="9">
    <location>
        <position position="261"/>
    </location>
    <ligand>
        <name>urate</name>
        <dbReference type="ChEBI" id="CHEBI:17775"/>
    </ligand>
</feature>
<dbReference type="GO" id="GO:0006145">
    <property type="term" value="P:purine nucleobase catabolic process"/>
    <property type="evidence" value="ECO:0007669"/>
    <property type="project" value="TreeGrafter"/>
</dbReference>
<comment type="subcellular location">
    <subcellularLocation>
        <location evidence="1 7">Peroxisome</location>
    </subcellularLocation>
</comment>
<dbReference type="GO" id="GO:0004846">
    <property type="term" value="F:urate oxidase activity"/>
    <property type="evidence" value="ECO:0007669"/>
    <property type="project" value="UniProtKB-EC"/>
</dbReference>
<dbReference type="VEuPathDB" id="FungiDB:TRICI_002907"/>
<sequence length="306" mass="34761">MASLSAARYGKDNVRVLKVWRDPNDRNHQNVIELTVCCLLEGDIEESYTHADNSPVVPTDTVKNTIYILAKQTEVWPVERFGATVANHFVTRYPHIHAAHVDIIQHRWTRFNVEGKPHPHSFMRDGEEQRLVSVSKRDDGSPFEITSGIKNLTVLKSTGSMFHSYHKCEYTTLPETYDRILSTDVDSSWKWTGSKVSTYGQVKKLAEDGVFDNAYDGARNITLETFALENSASVQATMYNMCQSILKEFSQIENVSYSLPNKHYFEINLSWHKGLQNTGKDAEVYAPQSNPNGLIKCTVSRNQPKL</sequence>
<evidence type="ECO:0000256" key="4">
    <source>
        <dbReference type="ARBA" id="ARBA00022631"/>
    </source>
</evidence>
<keyword evidence="12" id="KW-1185">Reference proteome</keyword>
<dbReference type="PRINTS" id="PR00093">
    <property type="entry name" value="URICASE"/>
</dbReference>
<dbReference type="GO" id="GO:0005777">
    <property type="term" value="C:peroxisome"/>
    <property type="evidence" value="ECO:0007669"/>
    <property type="project" value="UniProtKB-SubCell"/>
</dbReference>
<accession>A0A642VBG7</accession>
<feature type="binding site" evidence="9">
    <location>
        <position position="261"/>
    </location>
    <ligand>
        <name>5-hydroxyisourate</name>
        <dbReference type="ChEBI" id="CHEBI:18072"/>
    </ligand>
</feature>
<evidence type="ECO:0000256" key="7">
    <source>
        <dbReference type="PIRNR" id="PIRNR000241"/>
    </source>
</evidence>
<dbReference type="SUPFAM" id="SSF55620">
    <property type="entry name" value="Tetrahydrobiopterin biosynthesis enzymes-like"/>
    <property type="match status" value="2"/>
</dbReference>
<dbReference type="PANTHER" id="PTHR42874:SF1">
    <property type="entry name" value="URICASE"/>
    <property type="match status" value="1"/>
</dbReference>
<evidence type="ECO:0000313" key="11">
    <source>
        <dbReference type="EMBL" id="KAA8914464.1"/>
    </source>
</evidence>
<dbReference type="Pfam" id="PF01014">
    <property type="entry name" value="Uricase"/>
    <property type="match status" value="2"/>
</dbReference>
<comment type="catalytic activity">
    <reaction evidence="7 10">
        <text>urate + O2 + H2O = 5-hydroxyisourate + H2O2</text>
        <dbReference type="Rhea" id="RHEA:21368"/>
        <dbReference type="ChEBI" id="CHEBI:15377"/>
        <dbReference type="ChEBI" id="CHEBI:15379"/>
        <dbReference type="ChEBI" id="CHEBI:16240"/>
        <dbReference type="ChEBI" id="CHEBI:17775"/>
        <dbReference type="ChEBI" id="CHEBI:18072"/>
        <dbReference type="EC" id="1.7.3.3"/>
    </reaction>
</comment>
<feature type="binding site" evidence="9">
    <location>
        <position position="234"/>
    </location>
    <ligand>
        <name>5-hydroxyisourate</name>
        <dbReference type="ChEBI" id="CHEBI:18072"/>
    </ligand>
</feature>
<organism evidence="11 12">
    <name type="scientific">Trichomonascus ciferrii</name>
    <dbReference type="NCBI Taxonomy" id="44093"/>
    <lineage>
        <taxon>Eukaryota</taxon>
        <taxon>Fungi</taxon>
        <taxon>Dikarya</taxon>
        <taxon>Ascomycota</taxon>
        <taxon>Saccharomycotina</taxon>
        <taxon>Dipodascomycetes</taxon>
        <taxon>Dipodascales</taxon>
        <taxon>Trichomonascaceae</taxon>
        <taxon>Trichomonascus</taxon>
        <taxon>Trichomonascus ciferrii complex</taxon>
    </lineage>
</organism>
<keyword evidence="4 7" id="KW-0659">Purine metabolism</keyword>
<dbReference type="InterPro" id="IPR002042">
    <property type="entry name" value="Uricase"/>
</dbReference>
<dbReference type="UniPathway" id="UPA00394">
    <property type="reaction ID" value="UER00650"/>
</dbReference>
<name>A0A642VBG7_9ASCO</name>
<dbReference type="Gene3D" id="3.10.270.10">
    <property type="entry name" value="Urate Oxidase"/>
    <property type="match status" value="1"/>
</dbReference>
<evidence type="ECO:0000256" key="10">
    <source>
        <dbReference type="RuleBase" id="RU004455"/>
    </source>
</evidence>
<dbReference type="EC" id="1.7.3.3" evidence="7 10"/>
<proteinExistence type="inferred from homology"/>
<dbReference type="InterPro" id="IPR019842">
    <property type="entry name" value="Uricase_CS"/>
</dbReference>
<feature type="binding site" evidence="9">
    <location>
        <position position="59"/>
    </location>
    <ligand>
        <name>urate</name>
        <dbReference type="ChEBI" id="CHEBI:17775"/>
    </ligand>
</feature>
<dbReference type="OrthoDB" id="9992118at2759"/>
<dbReference type="EMBL" id="SWFS01000200">
    <property type="protein sequence ID" value="KAA8914464.1"/>
    <property type="molecule type" value="Genomic_DNA"/>
</dbReference>
<feature type="binding site" evidence="9">
    <location>
        <position position="60"/>
    </location>
    <ligand>
        <name>5-hydroxyisourate</name>
        <dbReference type="ChEBI" id="CHEBI:18072"/>
    </ligand>
</feature>
<dbReference type="Proteomes" id="UP000761534">
    <property type="component" value="Unassembled WGS sequence"/>
</dbReference>
<keyword evidence="6 7" id="KW-0576">Peroxisome</keyword>
<reference evidence="11" key="1">
    <citation type="journal article" date="2019" name="G3 (Bethesda)">
        <title>Genome Assemblies of Two Rare Opportunistic Yeast Pathogens: Diutina rugosa (syn. Candida rugosa) and Trichomonascus ciferrii (syn. Candida ciferrii).</title>
        <authorList>
            <person name="Mixao V."/>
            <person name="Saus E."/>
            <person name="Hansen A.P."/>
            <person name="Lass-Florl C."/>
            <person name="Gabaldon T."/>
        </authorList>
    </citation>
    <scope>NUCLEOTIDE SEQUENCE</scope>
    <source>
        <strain evidence="11">CBS 4856</strain>
    </source>
</reference>
<evidence type="ECO:0000313" key="12">
    <source>
        <dbReference type="Proteomes" id="UP000761534"/>
    </source>
</evidence>
<evidence type="ECO:0000256" key="6">
    <source>
        <dbReference type="ARBA" id="ARBA00023140"/>
    </source>
</evidence>
<feature type="active site" description="Charge relay system" evidence="8">
    <location>
        <position position="59"/>
    </location>
</feature>
<dbReference type="FunFam" id="3.10.270.10:FF:000001">
    <property type="entry name" value="Uricase"/>
    <property type="match status" value="1"/>
</dbReference>
<dbReference type="PIRSF" id="PIRSF000241">
    <property type="entry name" value="Urate_oxidase"/>
    <property type="match status" value="1"/>
</dbReference>
<feature type="binding site" evidence="9">
    <location>
        <position position="179"/>
    </location>
    <ligand>
        <name>urate</name>
        <dbReference type="ChEBI" id="CHEBI:17775"/>
    </ligand>
</feature>
<evidence type="ECO:0000256" key="8">
    <source>
        <dbReference type="PIRSR" id="PIRSR000241-1"/>
    </source>
</evidence>
<feature type="binding site" evidence="9">
    <location>
        <position position="60"/>
    </location>
    <ligand>
        <name>urate</name>
        <dbReference type="ChEBI" id="CHEBI:17775"/>
    </ligand>
</feature>
<feature type="binding site" evidence="9">
    <location>
        <position position="235"/>
    </location>
    <ligand>
        <name>5-hydroxyisourate</name>
        <dbReference type="ChEBI" id="CHEBI:18072"/>
    </ligand>
</feature>
<evidence type="ECO:0000256" key="9">
    <source>
        <dbReference type="PIRSR" id="PIRSR000241-2"/>
    </source>
</evidence>
<dbReference type="GO" id="GO:0019628">
    <property type="term" value="P:urate catabolic process"/>
    <property type="evidence" value="ECO:0007669"/>
    <property type="project" value="UniProtKB-UniPathway"/>
</dbReference>
<dbReference type="PANTHER" id="PTHR42874">
    <property type="entry name" value="URICASE"/>
    <property type="match status" value="1"/>
</dbReference>
<comment type="caution">
    <text evidence="11">The sequence shown here is derived from an EMBL/GenBank/DDBJ whole genome shotgun (WGS) entry which is preliminary data.</text>
</comment>
<feature type="binding site" evidence="9">
    <location>
        <position position="162"/>
    </location>
    <ligand>
        <name>urate</name>
        <dbReference type="ChEBI" id="CHEBI:17775"/>
    </ligand>
</feature>
<feature type="binding site" evidence="9">
    <location>
        <position position="234"/>
    </location>
    <ligand>
        <name>urate</name>
        <dbReference type="ChEBI" id="CHEBI:17775"/>
    </ligand>
</feature>
<evidence type="ECO:0000256" key="1">
    <source>
        <dbReference type="ARBA" id="ARBA00004275"/>
    </source>
</evidence>
<gene>
    <name evidence="11" type="ORF">TRICI_002907</name>
</gene>
<feature type="active site" description="Charge relay system" evidence="8">
    <location>
        <position position="263"/>
    </location>
</feature>
<feature type="binding site" evidence="9">
    <location>
        <position position="179"/>
    </location>
    <ligand>
        <name>5-hydroxyisourate</name>
        <dbReference type="ChEBI" id="CHEBI:18072"/>
    </ligand>
</feature>
<dbReference type="AlphaFoldDB" id="A0A642VBG7"/>
<feature type="binding site" evidence="9">
    <location>
        <position position="162"/>
    </location>
    <ligand>
        <name>5-hydroxyisourate</name>
        <dbReference type="ChEBI" id="CHEBI:18072"/>
    </ligand>
</feature>